<sequence length="67" mass="7023">MLQMVQLLVLGLPSAPLKHVQLSCCSCSSDSFAATSAAAARGLGLSTRENMLHGAWHPGEGQCKRKA</sequence>
<reference evidence="1" key="1">
    <citation type="submission" date="2018-01" db="EMBL/GenBank/DDBJ databases">
        <title>An insight into the sialome of Amazonian anophelines.</title>
        <authorList>
            <person name="Ribeiro J.M."/>
            <person name="Scarpassa V."/>
            <person name="Calvo E."/>
        </authorList>
    </citation>
    <scope>NUCLEOTIDE SEQUENCE</scope>
    <source>
        <tissue evidence="1">Salivary glands</tissue>
    </source>
</reference>
<organism evidence="1">
    <name type="scientific">Anopheles marajoara</name>
    <dbReference type="NCBI Taxonomy" id="58244"/>
    <lineage>
        <taxon>Eukaryota</taxon>
        <taxon>Metazoa</taxon>
        <taxon>Ecdysozoa</taxon>
        <taxon>Arthropoda</taxon>
        <taxon>Hexapoda</taxon>
        <taxon>Insecta</taxon>
        <taxon>Pterygota</taxon>
        <taxon>Neoptera</taxon>
        <taxon>Endopterygota</taxon>
        <taxon>Diptera</taxon>
        <taxon>Nematocera</taxon>
        <taxon>Culicoidea</taxon>
        <taxon>Culicidae</taxon>
        <taxon>Anophelinae</taxon>
        <taxon>Anopheles</taxon>
    </lineage>
</organism>
<accession>A0A2M4CF41</accession>
<name>A0A2M4CF41_9DIPT</name>
<evidence type="ECO:0000313" key="1">
    <source>
        <dbReference type="EMBL" id="MBW63957.1"/>
    </source>
</evidence>
<protein>
    <submittedName>
        <fullName evidence="1">Putative secreted protein</fullName>
    </submittedName>
</protein>
<dbReference type="EMBL" id="GGFJ01014816">
    <property type="protein sequence ID" value="MBW63957.1"/>
    <property type="molecule type" value="Transcribed_RNA"/>
</dbReference>
<proteinExistence type="predicted"/>
<dbReference type="AlphaFoldDB" id="A0A2M4CF41"/>